<dbReference type="PATRIC" id="fig|1114856.3.peg.2972"/>
<dbReference type="STRING" id="1114856.GCA_000383975_03310"/>
<protein>
    <submittedName>
        <fullName evidence="1">Uncharacterized protein</fullName>
    </submittedName>
</protein>
<dbReference type="AlphaFoldDB" id="L9VRS8"/>
<reference evidence="1 2" key="1">
    <citation type="journal article" date="2014" name="PLoS Genet.">
        <title>Phylogenetically driven sequencing of extremely halophilic archaea reveals strategies for static and dynamic osmo-response.</title>
        <authorList>
            <person name="Becker E.A."/>
            <person name="Seitzer P.M."/>
            <person name="Tritt A."/>
            <person name="Larsen D."/>
            <person name="Krusor M."/>
            <person name="Yao A.I."/>
            <person name="Wu D."/>
            <person name="Madern D."/>
            <person name="Eisen J.A."/>
            <person name="Darling A.E."/>
            <person name="Facciotti M.T."/>
        </authorList>
    </citation>
    <scope>NUCLEOTIDE SEQUENCE [LARGE SCALE GENOMIC DNA]</scope>
    <source>
        <strain evidence="1 2">GA33</strain>
    </source>
</reference>
<organism evidence="1 2">
    <name type="scientific">Natronorubrum tibetense GA33</name>
    <dbReference type="NCBI Taxonomy" id="1114856"/>
    <lineage>
        <taxon>Archaea</taxon>
        <taxon>Methanobacteriati</taxon>
        <taxon>Methanobacteriota</taxon>
        <taxon>Stenosarchaea group</taxon>
        <taxon>Halobacteria</taxon>
        <taxon>Halobacteriales</taxon>
        <taxon>Natrialbaceae</taxon>
        <taxon>Natronorubrum</taxon>
    </lineage>
</organism>
<comment type="caution">
    <text evidence="1">The sequence shown here is derived from an EMBL/GenBank/DDBJ whole genome shotgun (WGS) entry which is preliminary data.</text>
</comment>
<accession>L9VRS8</accession>
<dbReference type="EMBL" id="AOHW01000036">
    <property type="protein sequence ID" value="ELY39869.1"/>
    <property type="molecule type" value="Genomic_DNA"/>
</dbReference>
<evidence type="ECO:0000313" key="1">
    <source>
        <dbReference type="EMBL" id="ELY39869.1"/>
    </source>
</evidence>
<keyword evidence="2" id="KW-1185">Reference proteome</keyword>
<proteinExistence type="predicted"/>
<dbReference type="Proteomes" id="UP000011599">
    <property type="component" value="Unassembled WGS sequence"/>
</dbReference>
<sequence length="285" mass="32160">MFPTTAISFVDLDDEITFTNDALIVEAFWKNLETPRSNVNDQYANGLDEVWDTFLRQVANLCANYYEGQGYDLRKDRVARSLSQAVRDILRSNGVESEIADQLSNVAGSYFDTSVKSLSQVLEDDLQIDDPMNLISLMATLVHLNGYHVLLAVDELEKSDRTEEHFKAIDKFIERLPQGVSLFVTGTPELVTGGQEGNGMKETYQSFHKRTINNRITLEQPSREELIAIVKRVNYLETELVESNAVREYSDATENLGGVEEAVETFLSETAPSFRAFLTHLEENS</sequence>
<gene>
    <name evidence="1" type="ORF">C496_14366</name>
</gene>
<evidence type="ECO:0000313" key="2">
    <source>
        <dbReference type="Proteomes" id="UP000011599"/>
    </source>
</evidence>
<name>L9VRS8_9EURY</name>